<evidence type="ECO:0000313" key="2">
    <source>
        <dbReference type="Proteomes" id="UP000593567"/>
    </source>
</evidence>
<organism evidence="1 2">
    <name type="scientific">Bugula neritina</name>
    <name type="common">Brown bryozoan</name>
    <name type="synonym">Sertularia neritina</name>
    <dbReference type="NCBI Taxonomy" id="10212"/>
    <lineage>
        <taxon>Eukaryota</taxon>
        <taxon>Metazoa</taxon>
        <taxon>Spiralia</taxon>
        <taxon>Lophotrochozoa</taxon>
        <taxon>Bryozoa</taxon>
        <taxon>Gymnolaemata</taxon>
        <taxon>Cheilostomatida</taxon>
        <taxon>Flustrina</taxon>
        <taxon>Buguloidea</taxon>
        <taxon>Bugulidae</taxon>
        <taxon>Bugula</taxon>
    </lineage>
</organism>
<comment type="caution">
    <text evidence="1">The sequence shown here is derived from an EMBL/GenBank/DDBJ whole genome shotgun (WGS) entry which is preliminary data.</text>
</comment>
<evidence type="ECO:0000313" key="1">
    <source>
        <dbReference type="EMBL" id="KAF6021248.1"/>
    </source>
</evidence>
<dbReference type="Proteomes" id="UP000593567">
    <property type="component" value="Unassembled WGS sequence"/>
</dbReference>
<name>A0A7J7J746_BUGNE</name>
<protein>
    <submittedName>
        <fullName evidence="1">Uncharacterized protein</fullName>
    </submittedName>
</protein>
<gene>
    <name evidence="1" type="ORF">EB796_020441</name>
</gene>
<reference evidence="1" key="1">
    <citation type="submission" date="2020-06" db="EMBL/GenBank/DDBJ databases">
        <title>Draft genome of Bugula neritina, a colonial animal packing powerful symbionts and potential medicines.</title>
        <authorList>
            <person name="Rayko M."/>
        </authorList>
    </citation>
    <scope>NUCLEOTIDE SEQUENCE [LARGE SCALE GENOMIC DNA]</scope>
    <source>
        <strain evidence="1">Kwan_BN1</strain>
    </source>
</reference>
<keyword evidence="2" id="KW-1185">Reference proteome</keyword>
<sequence length="85" mass="9828">MRRGLLTKLQEMQFKVISTDTTNSPLITSTQTVPTHHIHAITPNHYPVFIHQRHLHQLRHICFPGTCSRIVYKYIPSSTHSSKVI</sequence>
<dbReference type="AlphaFoldDB" id="A0A7J7J746"/>
<accession>A0A7J7J746</accession>
<proteinExistence type="predicted"/>
<dbReference type="EMBL" id="VXIV02003083">
    <property type="protein sequence ID" value="KAF6021248.1"/>
    <property type="molecule type" value="Genomic_DNA"/>
</dbReference>